<dbReference type="Pfam" id="PF24883">
    <property type="entry name" value="NPHP3_N"/>
    <property type="match status" value="1"/>
</dbReference>
<dbReference type="InterPro" id="IPR056884">
    <property type="entry name" value="NPHP3-like_N"/>
</dbReference>
<evidence type="ECO:0000313" key="4">
    <source>
        <dbReference type="EMBL" id="KAF2190486.1"/>
    </source>
</evidence>
<proteinExistence type="predicted"/>
<keyword evidence="5" id="KW-1185">Reference proteome</keyword>
<name>A0A6A6EKR7_9PEZI</name>
<evidence type="ECO:0000259" key="3">
    <source>
        <dbReference type="Pfam" id="PF25053"/>
    </source>
</evidence>
<evidence type="ECO:0000259" key="2">
    <source>
        <dbReference type="Pfam" id="PF24883"/>
    </source>
</evidence>
<accession>A0A6A6EKR7</accession>
<dbReference type="AlphaFoldDB" id="A0A6A6EKR7"/>
<dbReference type="PANTHER" id="PTHR10039">
    <property type="entry name" value="AMELOGENIN"/>
    <property type="match status" value="1"/>
</dbReference>
<dbReference type="InterPro" id="IPR056693">
    <property type="entry name" value="DUF7791"/>
</dbReference>
<dbReference type="PANTHER" id="PTHR10039:SF5">
    <property type="entry name" value="NACHT DOMAIN-CONTAINING PROTEIN"/>
    <property type="match status" value="1"/>
</dbReference>
<gene>
    <name evidence="4" type="ORF">K469DRAFT_746970</name>
</gene>
<evidence type="ECO:0000256" key="1">
    <source>
        <dbReference type="ARBA" id="ARBA00022737"/>
    </source>
</evidence>
<sequence length="888" mass="100754">MDPVTSLGVAAGVIQLVQFVTKLLSTTSAIQRAGSSTLPVFLDLESITKKLGSLSEQLSEDIRKTYDLERAGLDLSSNDKDLQQLCSECSALSQKILTALQSAKKSKSNGKWSSFYKALKSVWAESEIEYLNKRLQGFREQIILHIVVSLRQRDNIAICQQSRMMETVEQIDKQMQTITRKSWNTLSEKKRWQDELILDIMSDNKALDEEAAYPIASEFCDSTSFVGWLKAESGPSLYWIAGKAGSGKSTLMKFLAQHPETQRVARIWSGQERILISAFYFWNSGTSMQKSHEGLLRTLLYHCFSQRPELIPYICPIRWDVCRQFGVYTNDWTRTELLEAFKAFVIKVSQDTRICFVIDGLDEFEGSHDDQLGLIQFLRGISRIENVKMCVSSRPWPIFKDAFGHDPSLMLQHLTFKDMQVYVNTMFGQNRGFAELRLKDSAFTSELESSIVRKSSGMWLWLYLVVRSLTQGRTDGVRISDLQKIIDGLPEGIEDLFKKMLESLEHRYQEQSSQIFQIFRACKEQPSLLFFSYADEDTSDYALNLQCYPIDAETHFGRAEAMNRRLNSLTRGLLEVTSTMSEMTTSEDAECTPFRSAFTHMEVSDSNSFSEEYKSTLKLSKVGYLHRTVKDYIERPDTWDRICDLTDETFNVNVSLLKAYVCVLKTSLTASPMFWRIISTCLTHAFRASSQSECAAKTVSLLLDELDSATQKICPQPGLSGSYGSQVRPSEDGNCKLEQHWTHFLHLDPKNICRASFLGLCVRYRLHTYVLQKLDQGALIEQGVDCYSLLDCAILPSIAHPATSNALETRADHELDVAILQPLLQRGADPNRARRPGTKTPWENILIRAWTCPASNIEWPDIARTFLKFGADPNVAFERGFPGDEAVA</sequence>
<protein>
    <submittedName>
        <fullName evidence="4">Uncharacterized protein</fullName>
    </submittedName>
</protein>
<dbReference type="SUPFAM" id="SSF52540">
    <property type="entry name" value="P-loop containing nucleoside triphosphate hydrolases"/>
    <property type="match status" value="1"/>
</dbReference>
<feature type="domain" description="Nephrocystin 3-like N-terminal" evidence="2">
    <location>
        <begin position="218"/>
        <end position="394"/>
    </location>
</feature>
<keyword evidence="1" id="KW-0677">Repeat</keyword>
<dbReference type="Gene3D" id="3.40.50.300">
    <property type="entry name" value="P-loop containing nucleotide triphosphate hydrolases"/>
    <property type="match status" value="1"/>
</dbReference>
<reference evidence="4" key="1">
    <citation type="journal article" date="2020" name="Stud. Mycol.">
        <title>101 Dothideomycetes genomes: a test case for predicting lifestyles and emergence of pathogens.</title>
        <authorList>
            <person name="Haridas S."/>
            <person name="Albert R."/>
            <person name="Binder M."/>
            <person name="Bloem J."/>
            <person name="Labutti K."/>
            <person name="Salamov A."/>
            <person name="Andreopoulos B."/>
            <person name="Baker S."/>
            <person name="Barry K."/>
            <person name="Bills G."/>
            <person name="Bluhm B."/>
            <person name="Cannon C."/>
            <person name="Castanera R."/>
            <person name="Culley D."/>
            <person name="Daum C."/>
            <person name="Ezra D."/>
            <person name="Gonzalez J."/>
            <person name="Henrissat B."/>
            <person name="Kuo A."/>
            <person name="Liang C."/>
            <person name="Lipzen A."/>
            <person name="Lutzoni F."/>
            <person name="Magnuson J."/>
            <person name="Mondo S."/>
            <person name="Nolan M."/>
            <person name="Ohm R."/>
            <person name="Pangilinan J."/>
            <person name="Park H.-J."/>
            <person name="Ramirez L."/>
            <person name="Alfaro M."/>
            <person name="Sun H."/>
            <person name="Tritt A."/>
            <person name="Yoshinaga Y."/>
            <person name="Zwiers L.-H."/>
            <person name="Turgeon B."/>
            <person name="Goodwin S."/>
            <person name="Spatafora J."/>
            <person name="Crous P."/>
            <person name="Grigoriev I."/>
        </authorList>
    </citation>
    <scope>NUCLEOTIDE SEQUENCE</scope>
    <source>
        <strain evidence="4">CBS 207.26</strain>
    </source>
</reference>
<dbReference type="EMBL" id="ML994618">
    <property type="protein sequence ID" value="KAF2190486.1"/>
    <property type="molecule type" value="Genomic_DNA"/>
</dbReference>
<organism evidence="4 5">
    <name type="scientific">Zopfia rhizophila CBS 207.26</name>
    <dbReference type="NCBI Taxonomy" id="1314779"/>
    <lineage>
        <taxon>Eukaryota</taxon>
        <taxon>Fungi</taxon>
        <taxon>Dikarya</taxon>
        <taxon>Ascomycota</taxon>
        <taxon>Pezizomycotina</taxon>
        <taxon>Dothideomycetes</taxon>
        <taxon>Dothideomycetes incertae sedis</taxon>
        <taxon>Zopfiaceae</taxon>
        <taxon>Zopfia</taxon>
    </lineage>
</organism>
<feature type="domain" description="DUF7791" evidence="3">
    <location>
        <begin position="503"/>
        <end position="667"/>
    </location>
</feature>
<dbReference type="Pfam" id="PF25053">
    <property type="entry name" value="DUF7791"/>
    <property type="match status" value="1"/>
</dbReference>
<dbReference type="Proteomes" id="UP000800200">
    <property type="component" value="Unassembled WGS sequence"/>
</dbReference>
<dbReference type="OrthoDB" id="443402at2759"/>
<evidence type="ECO:0000313" key="5">
    <source>
        <dbReference type="Proteomes" id="UP000800200"/>
    </source>
</evidence>
<dbReference type="InterPro" id="IPR027417">
    <property type="entry name" value="P-loop_NTPase"/>
</dbReference>